<proteinExistence type="predicted"/>
<keyword evidence="3" id="KW-1185">Reference proteome</keyword>
<dbReference type="Proteomes" id="UP000034150">
    <property type="component" value="Unassembled WGS sequence"/>
</dbReference>
<dbReference type="AlphaFoldDB" id="A0A0M2K114"/>
<name>A0A0M2K114_9MYCO</name>
<sequence>MSNVPLATSRRMRSPSRTNAMGPPSTTSGAMCPTHSPVVPPENRPSVISSMSLPRPAQKTTCVDDADIVGSHPRSGVQRSEIVDADRRLMDNVDFPSLSMIESAIEMGNE</sequence>
<dbReference type="EMBL" id="LAUZ02000029">
    <property type="protein sequence ID" value="KKF02582.1"/>
    <property type="molecule type" value="Genomic_DNA"/>
</dbReference>
<dbReference type="PATRIC" id="fig|1807.13.peg.2874"/>
<organism evidence="2 3">
    <name type="scientific">Mycolicibacterium obuense</name>
    <dbReference type="NCBI Taxonomy" id="1807"/>
    <lineage>
        <taxon>Bacteria</taxon>
        <taxon>Bacillati</taxon>
        <taxon>Actinomycetota</taxon>
        <taxon>Actinomycetes</taxon>
        <taxon>Mycobacteriales</taxon>
        <taxon>Mycobacteriaceae</taxon>
        <taxon>Mycolicibacterium</taxon>
    </lineage>
</organism>
<protein>
    <submittedName>
        <fullName evidence="2">Uncharacterized protein</fullName>
    </submittedName>
</protein>
<feature type="region of interest" description="Disordered" evidence="1">
    <location>
        <begin position="1"/>
        <end position="60"/>
    </location>
</feature>
<accession>A0A0M2K114</accession>
<evidence type="ECO:0000313" key="3">
    <source>
        <dbReference type="Proteomes" id="UP000034150"/>
    </source>
</evidence>
<evidence type="ECO:0000313" key="2">
    <source>
        <dbReference type="EMBL" id="KKF02582.1"/>
    </source>
</evidence>
<evidence type="ECO:0000256" key="1">
    <source>
        <dbReference type="SAM" id="MobiDB-lite"/>
    </source>
</evidence>
<gene>
    <name evidence="2" type="ORF">WN67_07720</name>
</gene>
<feature type="compositionally biased region" description="Polar residues" evidence="1">
    <location>
        <begin position="15"/>
        <end position="29"/>
    </location>
</feature>
<comment type="caution">
    <text evidence="2">The sequence shown here is derived from an EMBL/GenBank/DDBJ whole genome shotgun (WGS) entry which is preliminary data.</text>
</comment>
<reference evidence="2 3" key="1">
    <citation type="journal article" date="2015" name="Genome Announc.">
        <title>Draft Genome Sequence of Mycobacterium obuense Strain UC1, Isolated from Patient Sputum.</title>
        <authorList>
            <person name="Greninger A.L."/>
            <person name="Cunningham G."/>
            <person name="Hsu E.D."/>
            <person name="Yu J.M."/>
            <person name="Chiu C.Y."/>
            <person name="Miller S."/>
        </authorList>
    </citation>
    <scope>NUCLEOTIDE SEQUENCE [LARGE SCALE GENOMIC DNA]</scope>
    <source>
        <strain evidence="2 3">UC1</strain>
    </source>
</reference>